<gene>
    <name evidence="1" type="ORF">WH47_08409</name>
</gene>
<organism evidence="1 2">
    <name type="scientific">Habropoda laboriosa</name>
    <dbReference type="NCBI Taxonomy" id="597456"/>
    <lineage>
        <taxon>Eukaryota</taxon>
        <taxon>Metazoa</taxon>
        <taxon>Ecdysozoa</taxon>
        <taxon>Arthropoda</taxon>
        <taxon>Hexapoda</taxon>
        <taxon>Insecta</taxon>
        <taxon>Pterygota</taxon>
        <taxon>Neoptera</taxon>
        <taxon>Endopterygota</taxon>
        <taxon>Hymenoptera</taxon>
        <taxon>Apocrita</taxon>
        <taxon>Aculeata</taxon>
        <taxon>Apoidea</taxon>
        <taxon>Anthophila</taxon>
        <taxon>Apidae</taxon>
        <taxon>Habropoda</taxon>
    </lineage>
</organism>
<evidence type="ECO:0000313" key="2">
    <source>
        <dbReference type="Proteomes" id="UP000053825"/>
    </source>
</evidence>
<dbReference type="AlphaFoldDB" id="A0A0L7RH32"/>
<name>A0A0L7RH32_9HYME</name>
<sequence length="103" mass="11645">MKIESHKRTMILNIGVASAHNGKQKMAYINGISVLDSRCEPNRKCLKICIHESNASRRTCMEHKIIINTIDSVHTEVLIPRMCGQFSRRHVMANGPVINMKTS</sequence>
<protein>
    <submittedName>
        <fullName evidence="1">Uncharacterized protein</fullName>
    </submittedName>
</protein>
<keyword evidence="2" id="KW-1185">Reference proteome</keyword>
<dbReference type="EMBL" id="KQ414594">
    <property type="protein sequence ID" value="KOC70148.1"/>
    <property type="molecule type" value="Genomic_DNA"/>
</dbReference>
<reference evidence="1 2" key="1">
    <citation type="submission" date="2015-07" db="EMBL/GenBank/DDBJ databases">
        <title>The genome of Habropoda laboriosa.</title>
        <authorList>
            <person name="Pan H."/>
            <person name="Kapheim K."/>
        </authorList>
    </citation>
    <scope>NUCLEOTIDE SEQUENCE [LARGE SCALE GENOMIC DNA]</scope>
    <source>
        <strain evidence="1">0110345459</strain>
    </source>
</reference>
<dbReference type="Proteomes" id="UP000053825">
    <property type="component" value="Unassembled WGS sequence"/>
</dbReference>
<proteinExistence type="predicted"/>
<accession>A0A0L7RH32</accession>
<evidence type="ECO:0000313" key="1">
    <source>
        <dbReference type="EMBL" id="KOC70148.1"/>
    </source>
</evidence>